<feature type="signal peptide" evidence="8">
    <location>
        <begin position="1"/>
        <end position="23"/>
    </location>
</feature>
<dbReference type="Pfam" id="PF01095">
    <property type="entry name" value="Pectinesterase"/>
    <property type="match status" value="1"/>
</dbReference>
<reference evidence="11" key="2">
    <citation type="journal article" date="2018" name="Plant J.">
        <title>The Sorghum bicolor reference genome: improved assembly, gene annotations, a transcriptome atlas, and signatures of genome organization.</title>
        <authorList>
            <person name="McCormick R.F."/>
            <person name="Truong S.K."/>
            <person name="Sreedasyam A."/>
            <person name="Jenkins J."/>
            <person name="Shu S."/>
            <person name="Sims D."/>
            <person name="Kennedy M."/>
            <person name="Amirebrahimi M."/>
            <person name="Weers B.D."/>
            <person name="McKinley B."/>
            <person name="Mattison A."/>
            <person name="Morishige D.T."/>
            <person name="Grimwood J."/>
            <person name="Schmutz J."/>
            <person name="Mullet J.E."/>
        </authorList>
    </citation>
    <scope>NUCLEOTIDE SEQUENCE [LARGE SCALE GENOMIC DNA]</scope>
    <source>
        <strain evidence="11">cv. BTx623</strain>
    </source>
</reference>
<comment type="catalytic activity">
    <reaction evidence="8">
        <text>[(1-&gt;4)-alpha-D-galacturonosyl methyl ester](n) + n H2O = [(1-&gt;4)-alpha-D-galacturonosyl](n) + n methanol + n H(+)</text>
        <dbReference type="Rhea" id="RHEA:22380"/>
        <dbReference type="Rhea" id="RHEA-COMP:14570"/>
        <dbReference type="Rhea" id="RHEA-COMP:14573"/>
        <dbReference type="ChEBI" id="CHEBI:15377"/>
        <dbReference type="ChEBI" id="CHEBI:15378"/>
        <dbReference type="ChEBI" id="CHEBI:17790"/>
        <dbReference type="ChEBI" id="CHEBI:140522"/>
        <dbReference type="ChEBI" id="CHEBI:140523"/>
        <dbReference type="EC" id="3.1.1.11"/>
    </reaction>
</comment>
<organism evidence="10 11">
    <name type="scientific">Sorghum bicolor</name>
    <name type="common">Sorghum</name>
    <name type="synonym">Sorghum vulgare</name>
    <dbReference type="NCBI Taxonomy" id="4558"/>
    <lineage>
        <taxon>Eukaryota</taxon>
        <taxon>Viridiplantae</taxon>
        <taxon>Streptophyta</taxon>
        <taxon>Embryophyta</taxon>
        <taxon>Tracheophyta</taxon>
        <taxon>Spermatophyta</taxon>
        <taxon>Magnoliopsida</taxon>
        <taxon>Liliopsida</taxon>
        <taxon>Poales</taxon>
        <taxon>Poaceae</taxon>
        <taxon>PACMAD clade</taxon>
        <taxon>Panicoideae</taxon>
        <taxon>Andropogonodae</taxon>
        <taxon>Andropogoneae</taxon>
        <taxon>Sorghinae</taxon>
        <taxon>Sorghum</taxon>
    </lineage>
</organism>
<keyword evidence="4" id="KW-0134">Cell wall</keyword>
<dbReference type="HOGENOM" id="CLU_012243_4_2_1"/>
<feature type="chain" id="PRO_5005125469" description="Pectinesterase" evidence="8">
    <location>
        <begin position="24"/>
        <end position="380"/>
    </location>
</feature>
<accession>C5XW16</accession>
<dbReference type="STRING" id="4558.C5XW16"/>
<dbReference type="GO" id="GO:0045490">
    <property type="term" value="P:pectin catabolic process"/>
    <property type="evidence" value="ECO:0007669"/>
    <property type="project" value="UniProtKB-UniRule"/>
</dbReference>
<dbReference type="EC" id="3.1.1.11" evidence="3 8"/>
<comment type="subcellular location">
    <subcellularLocation>
        <location evidence="1">Secreted</location>
        <location evidence="1">Cell wall</location>
    </subcellularLocation>
</comment>
<gene>
    <name evidence="10" type="ORF">SORBI_3004G350500</name>
</gene>
<dbReference type="Gene3D" id="2.160.20.10">
    <property type="entry name" value="Single-stranded right-handed beta-helix, Pectin lyase-like"/>
    <property type="match status" value="1"/>
</dbReference>
<feature type="domain" description="Pectinesterase catalytic" evidence="9">
    <location>
        <begin position="71"/>
        <end position="360"/>
    </location>
</feature>
<keyword evidence="5 8" id="KW-0378">Hydrolase</keyword>
<dbReference type="AlphaFoldDB" id="C5XW16"/>
<dbReference type="InterPro" id="IPR012334">
    <property type="entry name" value="Pectin_lyas_fold"/>
</dbReference>
<dbReference type="InParanoid" id="C5XW16"/>
<sequence>MAAGGRWSLAALALVAMAVVSAAETWPPAPHAVVARKRPGDCRGVADAHCHGTIGEALKDEAAALRVTTGAKKGHVPRLVILITAGEYKEQVHITRRNVVLLGEGRGKTIISGNLSNRTGTEMYMTATVNALGHGFVAQNLTILNSAGPDGKQAVALRSNSHRSVVYGCSIEGYEDTLYAENGAQVYLDTDIYGTVDFVFGNARAVFQRCRIRVREPLSGKHNVITAQGCNNKTYQDSGFVFHRCTVEADPNPIRDPVSGEPIGFQNLTGVETYLGRPHRNFSHVVFMQSELGAIVHTDGWVAWDKNHVIKETTESVKYLEFNNTGAGADTARRVNWTGVQVIHDAAQVTKYCIDNFVAGKEWIPQQIPYDHEIPRGIVV</sequence>
<dbReference type="Gramene" id="EES06042">
    <property type="protein sequence ID" value="EES06042"/>
    <property type="gene ID" value="SORBI_3004G350500"/>
</dbReference>
<keyword evidence="11" id="KW-1185">Reference proteome</keyword>
<evidence type="ECO:0000256" key="2">
    <source>
        <dbReference type="ARBA" id="ARBA00005184"/>
    </source>
</evidence>
<dbReference type="KEGG" id="sbi:8055333"/>
<proteinExistence type="predicted"/>
<dbReference type="PROSITE" id="PS00503">
    <property type="entry name" value="PECTINESTERASE_2"/>
    <property type="match status" value="1"/>
</dbReference>
<evidence type="ECO:0000313" key="10">
    <source>
        <dbReference type="EMBL" id="EES06042.1"/>
    </source>
</evidence>
<keyword evidence="6 8" id="KW-0063">Aspartyl esterase</keyword>
<comment type="pathway">
    <text evidence="2 8">Glycan metabolism; pectin degradation; 2-dehydro-3-deoxy-D-gluconate from pectin: step 1/5.</text>
</comment>
<dbReference type="EMBL" id="CM000763">
    <property type="protein sequence ID" value="EES06042.1"/>
    <property type="molecule type" value="Genomic_DNA"/>
</dbReference>
<keyword evidence="4" id="KW-0964">Secreted</keyword>
<dbReference type="PANTHER" id="PTHR31707">
    <property type="entry name" value="PECTINESTERASE"/>
    <property type="match status" value="1"/>
</dbReference>
<dbReference type="eggNOG" id="ENOG502RRRN">
    <property type="taxonomic scope" value="Eukaryota"/>
</dbReference>
<dbReference type="SUPFAM" id="SSF51126">
    <property type="entry name" value="Pectin lyase-like"/>
    <property type="match status" value="1"/>
</dbReference>
<evidence type="ECO:0000256" key="6">
    <source>
        <dbReference type="ARBA" id="ARBA00023085"/>
    </source>
</evidence>
<evidence type="ECO:0000256" key="1">
    <source>
        <dbReference type="ARBA" id="ARBA00004191"/>
    </source>
</evidence>
<reference evidence="10 11" key="1">
    <citation type="journal article" date="2009" name="Nature">
        <title>The Sorghum bicolor genome and the diversification of grasses.</title>
        <authorList>
            <person name="Paterson A.H."/>
            <person name="Bowers J.E."/>
            <person name="Bruggmann R."/>
            <person name="Dubchak I."/>
            <person name="Grimwood J."/>
            <person name="Gundlach H."/>
            <person name="Haberer G."/>
            <person name="Hellsten U."/>
            <person name="Mitros T."/>
            <person name="Poliakov A."/>
            <person name="Schmutz J."/>
            <person name="Spannagl M."/>
            <person name="Tang H."/>
            <person name="Wang X."/>
            <person name="Wicker T."/>
            <person name="Bharti A.K."/>
            <person name="Chapman J."/>
            <person name="Feltus F.A."/>
            <person name="Gowik U."/>
            <person name="Grigoriev I.V."/>
            <person name="Lyons E."/>
            <person name="Maher C.A."/>
            <person name="Martis M."/>
            <person name="Narechania A."/>
            <person name="Otillar R.P."/>
            <person name="Penning B.W."/>
            <person name="Salamov A.A."/>
            <person name="Wang Y."/>
            <person name="Zhang L."/>
            <person name="Carpita N.C."/>
            <person name="Freeling M."/>
            <person name="Gingle A.R."/>
            <person name="Hash C.T."/>
            <person name="Keller B."/>
            <person name="Klein P."/>
            <person name="Kresovich S."/>
            <person name="McCann M.C."/>
            <person name="Ming R."/>
            <person name="Peterson D.G."/>
            <person name="Mehboob-ur-Rahman"/>
            <person name="Ware D."/>
            <person name="Westhoff P."/>
            <person name="Mayer K.F."/>
            <person name="Messing J."/>
            <person name="Rokhsar D.S."/>
        </authorList>
    </citation>
    <scope>NUCLEOTIDE SEQUENCE [LARGE SCALE GENOMIC DNA]</scope>
    <source>
        <strain evidence="11">cv. BTx623</strain>
    </source>
</reference>
<dbReference type="UniPathway" id="UPA00545">
    <property type="reaction ID" value="UER00823"/>
</dbReference>
<dbReference type="FunFam" id="2.160.20.10:FF:000029">
    <property type="entry name" value="Pectinesterase 4"/>
    <property type="match status" value="1"/>
</dbReference>
<evidence type="ECO:0000256" key="3">
    <source>
        <dbReference type="ARBA" id="ARBA00013229"/>
    </source>
</evidence>
<evidence type="ECO:0000256" key="4">
    <source>
        <dbReference type="ARBA" id="ARBA00022512"/>
    </source>
</evidence>
<evidence type="ECO:0000259" key="9">
    <source>
        <dbReference type="Pfam" id="PF01095"/>
    </source>
</evidence>
<evidence type="ECO:0000313" key="11">
    <source>
        <dbReference type="Proteomes" id="UP000000768"/>
    </source>
</evidence>
<evidence type="ECO:0000256" key="5">
    <source>
        <dbReference type="ARBA" id="ARBA00022801"/>
    </source>
</evidence>
<dbReference type="InterPro" id="IPR000070">
    <property type="entry name" value="Pectinesterase_cat"/>
</dbReference>
<evidence type="ECO:0000256" key="7">
    <source>
        <dbReference type="PROSITE-ProRule" id="PRU10040"/>
    </source>
</evidence>
<evidence type="ECO:0000256" key="8">
    <source>
        <dbReference type="RuleBase" id="RU000589"/>
    </source>
</evidence>
<name>C5XW16_SORBI</name>
<dbReference type="GO" id="GO:0046910">
    <property type="term" value="F:pectinesterase inhibitor activity"/>
    <property type="evidence" value="ECO:0000318"/>
    <property type="project" value="GO_Central"/>
</dbReference>
<dbReference type="InterPro" id="IPR033131">
    <property type="entry name" value="Pectinesterase_Asp_AS"/>
</dbReference>
<feature type="active site" evidence="7">
    <location>
        <position position="197"/>
    </location>
</feature>
<dbReference type="GO" id="GO:0030599">
    <property type="term" value="F:pectinesterase activity"/>
    <property type="evidence" value="ECO:0000318"/>
    <property type="project" value="GO_Central"/>
</dbReference>
<keyword evidence="8" id="KW-0732">Signal</keyword>
<dbReference type="Proteomes" id="UP000000768">
    <property type="component" value="Chromosome 4"/>
</dbReference>
<dbReference type="OMA" id="YMTATVN"/>
<protein>
    <recommendedName>
        <fullName evidence="3 8">Pectinesterase</fullName>
        <ecNumber evidence="3 8">3.1.1.11</ecNumber>
    </recommendedName>
</protein>
<dbReference type="InterPro" id="IPR011050">
    <property type="entry name" value="Pectin_lyase_fold/virulence"/>
</dbReference>
<dbReference type="GO" id="GO:0042545">
    <property type="term" value="P:cell wall modification"/>
    <property type="evidence" value="ECO:0007669"/>
    <property type="project" value="UniProtKB-UniRule"/>
</dbReference>
<dbReference type="OrthoDB" id="615350at2759"/>